<evidence type="ECO:0000256" key="1">
    <source>
        <dbReference type="PROSITE-ProRule" id="PRU00175"/>
    </source>
</evidence>
<dbReference type="EMBL" id="MU007019">
    <property type="protein sequence ID" value="KAF2433689.1"/>
    <property type="molecule type" value="Genomic_DNA"/>
</dbReference>
<dbReference type="GO" id="GO:0061630">
    <property type="term" value="F:ubiquitin protein ligase activity"/>
    <property type="evidence" value="ECO:0007669"/>
    <property type="project" value="InterPro"/>
</dbReference>
<feature type="compositionally biased region" description="Polar residues" evidence="2">
    <location>
        <begin position="58"/>
        <end position="87"/>
    </location>
</feature>
<evidence type="ECO:0000313" key="4">
    <source>
        <dbReference type="EMBL" id="KAF2433689.1"/>
    </source>
</evidence>
<organism evidence="4 5">
    <name type="scientific">Tothia fuscella</name>
    <dbReference type="NCBI Taxonomy" id="1048955"/>
    <lineage>
        <taxon>Eukaryota</taxon>
        <taxon>Fungi</taxon>
        <taxon>Dikarya</taxon>
        <taxon>Ascomycota</taxon>
        <taxon>Pezizomycotina</taxon>
        <taxon>Dothideomycetes</taxon>
        <taxon>Pleosporomycetidae</taxon>
        <taxon>Venturiales</taxon>
        <taxon>Cylindrosympodiaceae</taxon>
        <taxon>Tothia</taxon>
    </lineage>
</organism>
<dbReference type="AlphaFoldDB" id="A0A9P4NWL4"/>
<evidence type="ECO:0000259" key="3">
    <source>
        <dbReference type="PROSITE" id="PS50089"/>
    </source>
</evidence>
<feature type="domain" description="RING-type" evidence="3">
    <location>
        <begin position="125"/>
        <end position="176"/>
    </location>
</feature>
<feature type="compositionally biased region" description="Pro residues" evidence="2">
    <location>
        <begin position="242"/>
        <end position="259"/>
    </location>
</feature>
<dbReference type="Pfam" id="PF13639">
    <property type="entry name" value="zf-RING_2"/>
    <property type="match status" value="1"/>
</dbReference>
<proteinExistence type="predicted"/>
<keyword evidence="1" id="KW-0862">Zinc</keyword>
<evidence type="ECO:0000313" key="5">
    <source>
        <dbReference type="Proteomes" id="UP000800235"/>
    </source>
</evidence>
<comment type="caution">
    <text evidence="4">The sequence shown here is derived from an EMBL/GenBank/DDBJ whole genome shotgun (WGS) entry which is preliminary data.</text>
</comment>
<keyword evidence="1" id="KW-0479">Metal-binding</keyword>
<dbReference type="Proteomes" id="UP000800235">
    <property type="component" value="Unassembled WGS sequence"/>
</dbReference>
<gene>
    <name evidence="4" type="ORF">EJ08DRAFT_657828</name>
</gene>
<dbReference type="PANTHER" id="PTHR21540">
    <property type="entry name" value="RING FINGER AND SWIM DOMAIN-CONTAINING PROTEIN 2"/>
    <property type="match status" value="1"/>
</dbReference>
<sequence>MANHSFPWEQFFLQSSNPGQVIDIESGSMRSPASVFSHFRTAFETQSNLLQLHRDSPQETSTAFLPSGSAVTTPSPHSISDRFQSPLGQYPPPRASHPLVEARQPDTANKATPGKSVRKPIEGDCAVCWDPFEATQVIIYCKTTCGHNFHRACFVDWVTAPKNRETPSTVSCPMCRGPWDEDELRQIQAENGIEPIRGVKRSRARIMSEMRRAHRRRSLEYGRTHRPPFTNAPSPRVVSTPYPPPYHSSYHPPPHPFPRPLNVTQPSPNYAQQMIPPLLLQQSPYSLPTPELPTHHQTHVRTQMQQPQPLNSQHHFYPGSHALQTFPDRSPQPLRSTGFQINAGQHNLSSLPIHPFHHGSNLAHPSQLNNNQHQYNPLNNGLASMPPSRLPQSQVLLAHMPQQQPQQPQPHLSHIQQPSHFPPPGVSHFQHRCPAMRNNSALAGSANSFPLEPWSFASSPPRYEPSSQESLPLGSHGFYRYQYQEYTTWNSNINF</sequence>
<reference evidence="4" key="1">
    <citation type="journal article" date="2020" name="Stud. Mycol.">
        <title>101 Dothideomycetes genomes: a test case for predicting lifestyles and emergence of pathogens.</title>
        <authorList>
            <person name="Haridas S."/>
            <person name="Albert R."/>
            <person name="Binder M."/>
            <person name="Bloem J."/>
            <person name="Labutti K."/>
            <person name="Salamov A."/>
            <person name="Andreopoulos B."/>
            <person name="Baker S."/>
            <person name="Barry K."/>
            <person name="Bills G."/>
            <person name="Bluhm B."/>
            <person name="Cannon C."/>
            <person name="Castanera R."/>
            <person name="Culley D."/>
            <person name="Daum C."/>
            <person name="Ezra D."/>
            <person name="Gonzalez J."/>
            <person name="Henrissat B."/>
            <person name="Kuo A."/>
            <person name="Liang C."/>
            <person name="Lipzen A."/>
            <person name="Lutzoni F."/>
            <person name="Magnuson J."/>
            <person name="Mondo S."/>
            <person name="Nolan M."/>
            <person name="Ohm R."/>
            <person name="Pangilinan J."/>
            <person name="Park H.-J."/>
            <person name="Ramirez L."/>
            <person name="Alfaro M."/>
            <person name="Sun H."/>
            <person name="Tritt A."/>
            <person name="Yoshinaga Y."/>
            <person name="Zwiers L.-H."/>
            <person name="Turgeon B."/>
            <person name="Goodwin S."/>
            <person name="Spatafora J."/>
            <person name="Crous P."/>
            <person name="Grigoriev I."/>
        </authorList>
    </citation>
    <scope>NUCLEOTIDE SEQUENCE</scope>
    <source>
        <strain evidence="4">CBS 130266</strain>
    </source>
</reference>
<accession>A0A9P4NWL4</accession>
<feature type="region of interest" description="Disordered" evidence="2">
    <location>
        <begin position="242"/>
        <end position="268"/>
    </location>
</feature>
<dbReference type="SUPFAM" id="SSF57850">
    <property type="entry name" value="RING/U-box"/>
    <property type="match status" value="1"/>
</dbReference>
<dbReference type="InterPro" id="IPR039903">
    <property type="entry name" value="Zswim2"/>
</dbReference>
<dbReference type="Gene3D" id="3.30.40.10">
    <property type="entry name" value="Zinc/RING finger domain, C3HC4 (zinc finger)"/>
    <property type="match status" value="1"/>
</dbReference>
<evidence type="ECO:0000256" key="2">
    <source>
        <dbReference type="SAM" id="MobiDB-lite"/>
    </source>
</evidence>
<dbReference type="OrthoDB" id="8062037at2759"/>
<dbReference type="SMART" id="SM00184">
    <property type="entry name" value="RING"/>
    <property type="match status" value="1"/>
</dbReference>
<dbReference type="PANTHER" id="PTHR21540:SF0">
    <property type="entry name" value="PHD FAMILY PROTEIN"/>
    <property type="match status" value="1"/>
</dbReference>
<keyword evidence="5" id="KW-1185">Reference proteome</keyword>
<dbReference type="InterPro" id="IPR001841">
    <property type="entry name" value="Znf_RING"/>
</dbReference>
<dbReference type="GO" id="GO:0008270">
    <property type="term" value="F:zinc ion binding"/>
    <property type="evidence" value="ECO:0007669"/>
    <property type="project" value="UniProtKB-KW"/>
</dbReference>
<name>A0A9P4NWL4_9PEZI</name>
<dbReference type="PROSITE" id="PS50089">
    <property type="entry name" value="ZF_RING_2"/>
    <property type="match status" value="1"/>
</dbReference>
<feature type="region of interest" description="Disordered" evidence="2">
    <location>
        <begin position="55"/>
        <end position="117"/>
    </location>
</feature>
<dbReference type="InterPro" id="IPR013083">
    <property type="entry name" value="Znf_RING/FYVE/PHD"/>
</dbReference>
<keyword evidence="1" id="KW-0863">Zinc-finger</keyword>
<protein>
    <recommendedName>
        <fullName evidence="3">RING-type domain-containing protein</fullName>
    </recommendedName>
</protein>